<protein>
    <submittedName>
        <fullName evidence="2">Uncharacterized protein</fullName>
    </submittedName>
</protein>
<reference evidence="3" key="1">
    <citation type="submission" date="2016-10" db="EMBL/GenBank/DDBJ databases">
        <authorList>
            <person name="Varghese N."/>
        </authorList>
    </citation>
    <scope>NUCLEOTIDE SEQUENCE [LARGE SCALE GENOMIC DNA]</scope>
    <source>
        <strain evidence="3">DSM 45096 / BCRC 16803 / CGMCC 4.1857 / CIP 109030 / JCM 12277 / KCTC 19219 / NBRC 100920 / 33214</strain>
    </source>
</reference>
<keyword evidence="3" id="KW-1185">Reference proteome</keyword>
<feature type="region of interest" description="Disordered" evidence="1">
    <location>
        <begin position="411"/>
        <end position="430"/>
    </location>
</feature>
<evidence type="ECO:0000256" key="1">
    <source>
        <dbReference type="SAM" id="MobiDB-lite"/>
    </source>
</evidence>
<organism evidence="2 3">
    <name type="scientific">Streptacidiphilus jiangxiensis</name>
    <dbReference type="NCBI Taxonomy" id="235985"/>
    <lineage>
        <taxon>Bacteria</taxon>
        <taxon>Bacillati</taxon>
        <taxon>Actinomycetota</taxon>
        <taxon>Actinomycetes</taxon>
        <taxon>Kitasatosporales</taxon>
        <taxon>Streptomycetaceae</taxon>
        <taxon>Streptacidiphilus</taxon>
    </lineage>
</organism>
<gene>
    <name evidence="2" type="ORF">SAMN05414137_14114</name>
</gene>
<dbReference type="EMBL" id="FOAZ01000041">
    <property type="protein sequence ID" value="SEM65734.1"/>
    <property type="molecule type" value="Genomic_DNA"/>
</dbReference>
<sequence length="430" mass="46677">MTSSPSTPDRSRPLPGLTGFPAEVAARLDGWSAHVRPEGDLLRGPDGVDLAMTPLRRRPGWRIVPVFTDPALARAAARPALPAALHLDDHDPARAAARIARRLLPTAELAVYVRRLDLLLDAVGEAAGRSGHAEQFRNGQRLSGETITRTYDGDGVEFVRDYTAAWPYLDYVLDHAAPVLDRIRLLAPGAAVHDPSLWMPFPALHGMRDLVLEGRRLRGTWADAMSMILPGHPRTQEVRDRAKRMRAKDARPLLDRLDAYQADFATLARAVAIPAEHNHRGLHTPHVLGWEWALAQGPHTAGTRYLRGLLRHQAPLTVLATTPTPPAWSGALPGTAIVARSHTGAHVALHVRPDETGETSLWHSNDSTLASAVDVLRQRFSADGGSLTEQALDASARFVRPGLAPLTARSAPHRAAAIPAAPTTRAGRRR</sequence>
<dbReference type="OrthoDB" id="4334074at2"/>
<dbReference type="Proteomes" id="UP000183015">
    <property type="component" value="Unassembled WGS sequence"/>
</dbReference>
<dbReference type="RefSeq" id="WP_042459720.1">
    <property type="nucleotide sequence ID" value="NZ_BBPN01000061.1"/>
</dbReference>
<dbReference type="AlphaFoldDB" id="A0A1H8A770"/>
<evidence type="ECO:0000313" key="3">
    <source>
        <dbReference type="Proteomes" id="UP000183015"/>
    </source>
</evidence>
<name>A0A1H8A770_STRJI</name>
<proteinExistence type="predicted"/>
<dbReference type="STRING" id="235985.SAMN05414137_14114"/>
<accession>A0A1H8A770</accession>
<evidence type="ECO:0000313" key="2">
    <source>
        <dbReference type="EMBL" id="SEM65734.1"/>
    </source>
</evidence>